<dbReference type="Proteomes" id="UP000326476">
    <property type="component" value="Unassembled WGS sequence"/>
</dbReference>
<dbReference type="AlphaFoldDB" id="A0A5N1BUJ9"/>
<comment type="caution">
    <text evidence="1">The sequence shown here is derived from an EMBL/GenBank/DDBJ whole genome shotgun (WGS) entry which is preliminary data.</text>
</comment>
<sequence length="157" mass="18173">MTRNLSKVSEKQDIPTVGFIENINYGGAKLATNLFDYSKARNYTEYHDMVINEFKELVYTVKLPNAYFTLKMNGINWSDKGRFLVCGTLEKNGVPLTREDFTSNTLNTYGGSSESLYVKDGFFRQEREYKGDWLIHTPIKSKKGDILTLKHFQIYKL</sequence>
<protein>
    <submittedName>
        <fullName evidence="1">Uncharacterized protein</fullName>
    </submittedName>
</protein>
<dbReference type="RefSeq" id="WP_111818490.1">
    <property type="nucleotide sequence ID" value="NZ_CP142608.1"/>
</dbReference>
<keyword evidence="2" id="KW-1185">Reference proteome</keyword>
<evidence type="ECO:0000313" key="1">
    <source>
        <dbReference type="EMBL" id="KAA9242161.1"/>
    </source>
</evidence>
<evidence type="ECO:0000313" key="2">
    <source>
        <dbReference type="Proteomes" id="UP000326476"/>
    </source>
</evidence>
<dbReference type="EMBL" id="VYVN01000002">
    <property type="protein sequence ID" value="KAA9242161.1"/>
    <property type="molecule type" value="Genomic_DNA"/>
</dbReference>
<accession>A0A5N1BUJ9</accession>
<dbReference type="GeneID" id="86971456"/>
<name>A0A5N1BUJ9_9LACT</name>
<gene>
    <name evidence="1" type="ORF">F6I34_01535</name>
</gene>
<organism evidence="1 2">
    <name type="scientific">Aerococcus tenax</name>
    <dbReference type="NCBI Taxonomy" id="3078812"/>
    <lineage>
        <taxon>Bacteria</taxon>
        <taxon>Bacillati</taxon>
        <taxon>Bacillota</taxon>
        <taxon>Bacilli</taxon>
        <taxon>Lactobacillales</taxon>
        <taxon>Aerococcaceae</taxon>
        <taxon>Aerococcus</taxon>
    </lineage>
</organism>
<proteinExistence type="predicted"/>
<reference evidence="2" key="1">
    <citation type="submission" date="2019-09" db="EMBL/GenBank/DDBJ databases">
        <title>Draft genome sequence assemblies of isolates from the urinary tract.</title>
        <authorList>
            <person name="Mores C.R."/>
            <person name="Putonti C."/>
            <person name="Wolfe A.J."/>
        </authorList>
    </citation>
    <scope>NUCLEOTIDE SEQUENCE [LARGE SCALE GENOMIC DNA]</scope>
    <source>
        <strain evidence="2">UMB8614</strain>
    </source>
</reference>